<dbReference type="RefSeq" id="WP_066143185.1">
    <property type="nucleotide sequence ID" value="NZ_CBCSGM010000002.1"/>
</dbReference>
<name>A0A2X4VL69_LEDLE</name>
<proteinExistence type="predicted"/>
<gene>
    <name evidence="1" type="ORF">NCTC4824_00394</name>
</gene>
<dbReference type="SUPFAM" id="SSF55729">
    <property type="entry name" value="Acyl-CoA N-acyltransferases (Nat)"/>
    <property type="match status" value="1"/>
</dbReference>
<reference evidence="1 2" key="1">
    <citation type="submission" date="2018-06" db="EMBL/GenBank/DDBJ databases">
        <authorList>
            <consortium name="Pathogen Informatics"/>
            <person name="Doyle S."/>
        </authorList>
    </citation>
    <scope>NUCLEOTIDE SEQUENCE [LARGE SCALE GENOMIC DNA]</scope>
    <source>
        <strain evidence="1 2">NCTC4824</strain>
    </source>
</reference>
<dbReference type="STRING" id="1348624.GCA_001591545_02806"/>
<dbReference type="InterPro" id="IPR016181">
    <property type="entry name" value="Acyl_CoA_acyltransferase"/>
</dbReference>
<sequence>MIALYKDFQSIDWFRCENRQEVEPFLQVMMGGLSEKIRNIHSEVYAIRTGNWIYPMTVTTENYDDSWIVSPYGQYVISLKDELTQYIDSRFTRSIIRSIIRFLDGCIRRVKNRIIYIHNFLVSTNLYASKCEMDVEKITAFLAQEFPEHAIGFRSLNEKTASDWIDQLKDGGYQPYGSRVIYYWHSADRMTKGQKKDHARDRSNFKKSGLIKKEILNEIDMDECERLYDKLYLQKYSPNNPQYTAHFMYEMCRNGRFDMITLNHDTCVAFGGYFIMNDQMATPFFGWDTDLDEKTGIYRMLSNQLYEVAREKKILMNNSGGAGSYKKARGCQPEMEYSYIYTKHLPIKDRLNWQAIQFLTYTVGSRILWKFR</sequence>
<evidence type="ECO:0008006" key="3">
    <source>
        <dbReference type="Google" id="ProtNLM"/>
    </source>
</evidence>
<evidence type="ECO:0000313" key="2">
    <source>
        <dbReference type="Proteomes" id="UP000249134"/>
    </source>
</evidence>
<dbReference type="KEGG" id="blen:NCTC4824_00394"/>
<organism evidence="1 2">
    <name type="scientific">Lederbergia lenta</name>
    <name type="common">Bacillus lentus</name>
    <dbReference type="NCBI Taxonomy" id="1467"/>
    <lineage>
        <taxon>Bacteria</taxon>
        <taxon>Bacillati</taxon>
        <taxon>Bacillota</taxon>
        <taxon>Bacilli</taxon>
        <taxon>Bacillales</taxon>
        <taxon>Bacillaceae</taxon>
        <taxon>Lederbergia</taxon>
    </lineage>
</organism>
<dbReference type="EMBL" id="LS483476">
    <property type="protein sequence ID" value="SQI51723.1"/>
    <property type="molecule type" value="Genomic_DNA"/>
</dbReference>
<dbReference type="Proteomes" id="UP000249134">
    <property type="component" value="Chromosome 1"/>
</dbReference>
<accession>A0A2X4VL69</accession>
<dbReference type="AlphaFoldDB" id="A0A2X4VL69"/>
<protein>
    <recommendedName>
        <fullName evidence="3">BioF2-like acetyltransferase domain-containing protein</fullName>
    </recommendedName>
</protein>
<keyword evidence="2" id="KW-1185">Reference proteome</keyword>
<evidence type="ECO:0000313" key="1">
    <source>
        <dbReference type="EMBL" id="SQI51723.1"/>
    </source>
</evidence>